<protein>
    <recommendedName>
        <fullName evidence="5">DUF4407 domain-containing protein</fullName>
    </recommendedName>
</protein>
<gene>
    <name evidence="3" type="ORF">V3328_10475</name>
</gene>
<reference evidence="3 4" key="1">
    <citation type="submission" date="2024-02" db="EMBL/GenBank/DDBJ databases">
        <title>Genome analysis and characterization of Microbaculum marinisediminis sp. nov., isolated from marine sediment.</title>
        <authorList>
            <person name="Du Z.-J."/>
            <person name="Ye Y.-Q."/>
            <person name="Zhang Z.-R."/>
            <person name="Yuan S.-M."/>
            <person name="Zhang X.-Y."/>
        </authorList>
    </citation>
    <scope>NUCLEOTIDE SEQUENCE [LARGE SCALE GENOMIC DNA]</scope>
    <source>
        <strain evidence="3 4">SDUM1044001</strain>
    </source>
</reference>
<keyword evidence="2" id="KW-1133">Transmembrane helix</keyword>
<accession>A0AAW9RR82</accession>
<feature type="region of interest" description="Disordered" evidence="1">
    <location>
        <begin position="393"/>
        <end position="448"/>
    </location>
</feature>
<feature type="transmembrane region" description="Helical" evidence="2">
    <location>
        <begin position="77"/>
        <end position="99"/>
    </location>
</feature>
<feature type="transmembrane region" description="Helical" evidence="2">
    <location>
        <begin position="12"/>
        <end position="30"/>
    </location>
</feature>
<evidence type="ECO:0000313" key="3">
    <source>
        <dbReference type="EMBL" id="MEJ8571899.1"/>
    </source>
</evidence>
<name>A0AAW9RR82_9HYPH</name>
<sequence>MLRKAVTSLDVTTKVTLGVLALASGVYTYLGVRELLDGSATLVFFAAIIYSAAVSIGIYAFWSYLMRFMPHVRDAVSRGLLVLAMILGSAMIIAMSSWLNAAALAGSAALEQHLANKLESFATDLDRAHNNALAAQSLLPDIQMASLRFAQLAEDEQRQGSLTGTSGSGTVVQLLTQMSRQVDGLAAEIEQSAGQVAELYDEGSAHIARMRELVSARGPINPRSDAFAAESMALMGVIASLQQTSVAPAVKRAAEDLAGGFIAPIADGGTGDLAARQTAIVGNVEEAVAAQSRVLAAAAEQILAAEPVRPERFEPLSTAEAVLRYAPDFLPSWAGAISIDLMPAVLILILCVVHAGIRREDEPVADATTMSAADLLTAVRILREVDGETRLVRGGPDLLPTAPATAREVDATSDESVSENAPDVTSTPPDAKSGVVTPLASGRSAKKE</sequence>
<proteinExistence type="predicted"/>
<evidence type="ECO:0008006" key="5">
    <source>
        <dbReference type="Google" id="ProtNLM"/>
    </source>
</evidence>
<evidence type="ECO:0000256" key="1">
    <source>
        <dbReference type="SAM" id="MobiDB-lite"/>
    </source>
</evidence>
<keyword evidence="2" id="KW-0472">Membrane</keyword>
<organism evidence="3 4">
    <name type="scientific">Microbaculum marinum</name>
    <dbReference type="NCBI Taxonomy" id="1764581"/>
    <lineage>
        <taxon>Bacteria</taxon>
        <taxon>Pseudomonadati</taxon>
        <taxon>Pseudomonadota</taxon>
        <taxon>Alphaproteobacteria</taxon>
        <taxon>Hyphomicrobiales</taxon>
        <taxon>Tepidamorphaceae</taxon>
        <taxon>Microbaculum</taxon>
    </lineage>
</organism>
<feature type="compositionally biased region" description="Polar residues" evidence="1">
    <location>
        <begin position="418"/>
        <end position="428"/>
    </location>
</feature>
<keyword evidence="4" id="KW-1185">Reference proteome</keyword>
<comment type="caution">
    <text evidence="3">The sequence shown here is derived from an EMBL/GenBank/DDBJ whole genome shotgun (WGS) entry which is preliminary data.</text>
</comment>
<dbReference type="RefSeq" id="WP_340329600.1">
    <property type="nucleotide sequence ID" value="NZ_JAZHOF010000004.1"/>
</dbReference>
<dbReference type="EMBL" id="JAZHOF010000004">
    <property type="protein sequence ID" value="MEJ8571899.1"/>
    <property type="molecule type" value="Genomic_DNA"/>
</dbReference>
<feature type="transmembrane region" description="Helical" evidence="2">
    <location>
        <begin position="42"/>
        <end position="65"/>
    </location>
</feature>
<dbReference type="Proteomes" id="UP001378188">
    <property type="component" value="Unassembled WGS sequence"/>
</dbReference>
<evidence type="ECO:0000313" key="4">
    <source>
        <dbReference type="Proteomes" id="UP001378188"/>
    </source>
</evidence>
<evidence type="ECO:0000256" key="2">
    <source>
        <dbReference type="SAM" id="Phobius"/>
    </source>
</evidence>
<keyword evidence="2" id="KW-0812">Transmembrane</keyword>
<dbReference type="AlphaFoldDB" id="A0AAW9RR82"/>